<proteinExistence type="predicted"/>
<feature type="region of interest" description="Disordered" evidence="5">
    <location>
        <begin position="550"/>
        <end position="570"/>
    </location>
</feature>
<comment type="caution">
    <text evidence="7">The sequence shown here is derived from an EMBL/GenBank/DDBJ whole genome shotgun (WGS) entry which is preliminary data.</text>
</comment>
<dbReference type="Pfam" id="PF08507">
    <property type="entry name" value="COPI_assoc"/>
    <property type="match status" value="1"/>
</dbReference>
<evidence type="ECO:0000256" key="3">
    <source>
        <dbReference type="ARBA" id="ARBA00022989"/>
    </source>
</evidence>
<reference evidence="7" key="1">
    <citation type="journal article" date="2020" name="Fungal Divers.">
        <title>Resolving the Mortierellaceae phylogeny through synthesis of multi-gene phylogenetics and phylogenomics.</title>
        <authorList>
            <person name="Vandepol N."/>
            <person name="Liber J."/>
            <person name="Desiro A."/>
            <person name="Na H."/>
            <person name="Kennedy M."/>
            <person name="Barry K."/>
            <person name="Grigoriev I.V."/>
            <person name="Miller A.N."/>
            <person name="O'Donnell K."/>
            <person name="Stajich J.E."/>
            <person name="Bonito G."/>
        </authorList>
    </citation>
    <scope>NUCLEOTIDE SEQUENCE</scope>
    <source>
        <strain evidence="7">NRRL 2591</strain>
    </source>
</reference>
<evidence type="ECO:0000256" key="5">
    <source>
        <dbReference type="SAM" id="MobiDB-lite"/>
    </source>
</evidence>
<dbReference type="PANTHER" id="PTHR28128">
    <property type="entry name" value="GOLGI APPARATUS MEMBRANE PROTEIN TVP15"/>
    <property type="match status" value="1"/>
</dbReference>
<feature type="compositionally biased region" description="Polar residues" evidence="5">
    <location>
        <begin position="426"/>
        <end position="444"/>
    </location>
</feature>
<dbReference type="Proteomes" id="UP000723463">
    <property type="component" value="Unassembled WGS sequence"/>
</dbReference>
<keyword evidence="8" id="KW-1185">Reference proteome</keyword>
<feature type="compositionally biased region" description="Polar residues" evidence="5">
    <location>
        <begin position="517"/>
        <end position="527"/>
    </location>
</feature>
<organism evidence="7 8">
    <name type="scientific">Mortierella hygrophila</name>
    <dbReference type="NCBI Taxonomy" id="979708"/>
    <lineage>
        <taxon>Eukaryota</taxon>
        <taxon>Fungi</taxon>
        <taxon>Fungi incertae sedis</taxon>
        <taxon>Mucoromycota</taxon>
        <taxon>Mortierellomycotina</taxon>
        <taxon>Mortierellomycetes</taxon>
        <taxon>Mortierellales</taxon>
        <taxon>Mortierellaceae</taxon>
        <taxon>Mortierella</taxon>
    </lineage>
</organism>
<gene>
    <name evidence="7" type="ORF">EC957_004127</name>
</gene>
<protein>
    <submittedName>
        <fullName evidence="7">Uncharacterized protein</fullName>
    </submittedName>
</protein>
<evidence type="ECO:0000313" key="8">
    <source>
        <dbReference type="Proteomes" id="UP000723463"/>
    </source>
</evidence>
<feature type="transmembrane region" description="Helical" evidence="6">
    <location>
        <begin position="41"/>
        <end position="60"/>
    </location>
</feature>
<keyword evidence="3 6" id="KW-1133">Transmembrane helix</keyword>
<dbReference type="GO" id="GO:0016020">
    <property type="term" value="C:membrane"/>
    <property type="evidence" value="ECO:0007669"/>
    <property type="project" value="UniProtKB-SubCell"/>
</dbReference>
<dbReference type="AlphaFoldDB" id="A0A9P6FI37"/>
<feature type="region of interest" description="Disordered" evidence="5">
    <location>
        <begin position="503"/>
        <end position="527"/>
    </location>
</feature>
<feature type="compositionally biased region" description="Polar residues" evidence="5">
    <location>
        <begin position="275"/>
        <end position="288"/>
    </location>
</feature>
<keyword evidence="2 6" id="KW-0812">Transmembrane</keyword>
<evidence type="ECO:0000256" key="4">
    <source>
        <dbReference type="ARBA" id="ARBA00023136"/>
    </source>
</evidence>
<feature type="compositionally biased region" description="Gly residues" evidence="5">
    <location>
        <begin position="555"/>
        <end position="564"/>
    </location>
</feature>
<evidence type="ECO:0000256" key="6">
    <source>
        <dbReference type="SAM" id="Phobius"/>
    </source>
</evidence>
<evidence type="ECO:0000256" key="2">
    <source>
        <dbReference type="ARBA" id="ARBA00022692"/>
    </source>
</evidence>
<evidence type="ECO:0000313" key="7">
    <source>
        <dbReference type="EMBL" id="KAF9551804.1"/>
    </source>
</evidence>
<feature type="region of interest" description="Disordered" evidence="5">
    <location>
        <begin position="330"/>
        <end position="375"/>
    </location>
</feature>
<evidence type="ECO:0000256" key="1">
    <source>
        <dbReference type="ARBA" id="ARBA00004141"/>
    </source>
</evidence>
<comment type="subcellular location">
    <subcellularLocation>
        <location evidence="1">Membrane</location>
        <topology evidence="1">Multi-pass membrane protein</topology>
    </subcellularLocation>
</comment>
<keyword evidence="4 6" id="KW-0472">Membrane</keyword>
<dbReference type="PANTHER" id="PTHR28128:SF1">
    <property type="entry name" value="GOLGI APPARATUS MEMBRANE PROTEIN TVP15"/>
    <property type="match status" value="1"/>
</dbReference>
<dbReference type="PROSITE" id="PS51257">
    <property type="entry name" value="PROKAR_LIPOPROTEIN"/>
    <property type="match status" value="1"/>
</dbReference>
<feature type="region of interest" description="Disordered" evidence="5">
    <location>
        <begin position="424"/>
        <end position="445"/>
    </location>
</feature>
<feature type="transmembrane region" description="Helical" evidence="6">
    <location>
        <begin position="9"/>
        <end position="35"/>
    </location>
</feature>
<feature type="region of interest" description="Disordered" evidence="5">
    <location>
        <begin position="238"/>
        <end position="295"/>
    </location>
</feature>
<dbReference type="EMBL" id="JAAAXW010000002">
    <property type="protein sequence ID" value="KAF9551804.1"/>
    <property type="molecule type" value="Genomic_DNA"/>
</dbReference>
<name>A0A9P6FI37_9FUNG</name>
<sequence>MLRLGRRGIILSLFVNSLNIALYLIILVASCLNIIEASVNFIILNIFAASFACLLIVSEIRLPQLTYEYFRFLCTYRGRGLTYLFFGCLIASPIPFNLYGGIIVVCMGLAFFMLSYVSLIPPLDGLILNYKKLDQWKEQKHFRVQLEAQRIYEQQLQQEQNLTRMIPAHHPNSMTVHGHMAMGSPKQIRAFSAINAGSALFNGTGGMMGCAGSGGGYEGTGNGGGGSGGGGVSLTAMFSPPISPSRRMGHHPHTGASLSGQQHYSEKEVQFPRHQPQTKLQGSVSNFLPSGAGGGYQTTQQVAAVSHDNLAMTSGHHDPVSNILQDRTSIPQSKGHHSLHQEQNMSTYDDSTVPEGRGGRRQSVGAHAGTQDKSLPPIITLGVGAGDQQQNFALPVTFALSPPPIRRWSNTTSVPGSPLQYLCVNNGDSTPSSSQASDLDNQSEAPTPVFAATTATVSAGNKTELKNDYDYASATENAILKSSSQHQPPSVRQYGNSVSRVPFQSHYQPPEPPLQGDMSNHSLPQQPTAYYQDPAVYAGVPSIPTSAARISSIGATGGGGGGGEEFPKLP</sequence>
<feature type="compositionally biased region" description="Polar residues" evidence="5">
    <location>
        <begin position="341"/>
        <end position="350"/>
    </location>
</feature>
<dbReference type="InterPro" id="IPR013714">
    <property type="entry name" value="Golgi_TVP15"/>
</dbReference>
<accession>A0A9P6FI37</accession>
<feature type="transmembrane region" description="Helical" evidence="6">
    <location>
        <begin position="80"/>
        <end position="96"/>
    </location>
</feature>